<dbReference type="CDD" id="cd05233">
    <property type="entry name" value="SDR_c"/>
    <property type="match status" value="1"/>
</dbReference>
<dbReference type="GO" id="GO:0016491">
    <property type="term" value="F:oxidoreductase activity"/>
    <property type="evidence" value="ECO:0007669"/>
    <property type="project" value="UniProtKB-KW"/>
</dbReference>
<keyword evidence="2" id="KW-0560">Oxidoreductase</keyword>
<evidence type="ECO:0000313" key="4">
    <source>
        <dbReference type="EMBL" id="ARS35412.1"/>
    </source>
</evidence>
<dbReference type="OrthoDB" id="9804104at2"/>
<feature type="domain" description="Ketoreductase" evidence="3">
    <location>
        <begin position="6"/>
        <end position="172"/>
    </location>
</feature>
<dbReference type="Gene3D" id="3.40.50.720">
    <property type="entry name" value="NAD(P)-binding Rossmann-like Domain"/>
    <property type="match status" value="1"/>
</dbReference>
<gene>
    <name evidence="4" type="ORF">CA264_08140</name>
</gene>
<evidence type="ECO:0000313" key="5">
    <source>
        <dbReference type="Proteomes" id="UP000266292"/>
    </source>
</evidence>
<name>A0A1X9YRC7_9BACT</name>
<dbReference type="InterPro" id="IPR057326">
    <property type="entry name" value="KR_dom"/>
</dbReference>
<keyword evidence="5" id="KW-1185">Reference proteome</keyword>
<dbReference type="EMBL" id="CP021235">
    <property type="protein sequence ID" value="ARS35412.1"/>
    <property type="molecule type" value="Genomic_DNA"/>
</dbReference>
<dbReference type="InterPro" id="IPR036291">
    <property type="entry name" value="NAD(P)-bd_dom_sf"/>
</dbReference>
<comment type="similarity">
    <text evidence="1">Belongs to the short-chain dehydrogenases/reductases (SDR) family.</text>
</comment>
<dbReference type="PANTHER" id="PTHR43477:SF1">
    <property type="entry name" value="DIHYDROANTICAPSIN 7-DEHYDROGENASE"/>
    <property type="match status" value="1"/>
</dbReference>
<dbReference type="InterPro" id="IPR051122">
    <property type="entry name" value="SDR_DHRS6-like"/>
</dbReference>
<reference evidence="5" key="1">
    <citation type="submission" date="2017-05" db="EMBL/GenBank/DDBJ databases">
        <authorList>
            <person name="Ray J."/>
            <person name="Price M."/>
            <person name="Deutschbauer A."/>
        </authorList>
    </citation>
    <scope>NUCLEOTIDE SEQUENCE [LARGE SCALE GENOMIC DNA]</scope>
    <source>
        <strain evidence="5">DSM 19842</strain>
    </source>
</reference>
<sequence length="239" mass="25140">MPFKDKNILIVGGTSGIGLQTARQLQEKGANVLTASRKQSAEAEALNLQHLPLDALQVDAAFMEEMPDVLHGLVYCPGSIKLKPFERLQVEDFRHDLELNVLGAVQVLQAVLPLLKKAGGASVVLFSTVAAQLGMPYHTSVATAKAAVQGLTVSLAAEYAAASVRFNAIAPSLTDTALAQPLLSTPEKAAAAARRHPLGRVGQPQDMAAAALFLLSDDSGWMTGQVLHVDGGMSTVKLL</sequence>
<dbReference type="RefSeq" id="WP_025606207.1">
    <property type="nucleotide sequence ID" value="NZ_CP021235.1"/>
</dbReference>
<dbReference type="STRING" id="709015.GCA_000472485_01634"/>
<dbReference type="Pfam" id="PF13561">
    <property type="entry name" value="adh_short_C2"/>
    <property type="match status" value="1"/>
</dbReference>
<accession>A0A1X9YRC7</accession>
<dbReference type="Proteomes" id="UP000266292">
    <property type="component" value="Chromosome"/>
</dbReference>
<dbReference type="PRINTS" id="PR00081">
    <property type="entry name" value="GDHRDH"/>
</dbReference>
<dbReference type="PANTHER" id="PTHR43477">
    <property type="entry name" value="DIHYDROANTICAPSIN 7-DEHYDROGENASE"/>
    <property type="match status" value="1"/>
</dbReference>
<dbReference type="InterPro" id="IPR002347">
    <property type="entry name" value="SDR_fam"/>
</dbReference>
<dbReference type="SUPFAM" id="SSF51735">
    <property type="entry name" value="NAD(P)-binding Rossmann-fold domains"/>
    <property type="match status" value="1"/>
</dbReference>
<organism evidence="4 5">
    <name type="scientific">Pontibacter actiniarum</name>
    <dbReference type="NCBI Taxonomy" id="323450"/>
    <lineage>
        <taxon>Bacteria</taxon>
        <taxon>Pseudomonadati</taxon>
        <taxon>Bacteroidota</taxon>
        <taxon>Cytophagia</taxon>
        <taxon>Cytophagales</taxon>
        <taxon>Hymenobacteraceae</taxon>
        <taxon>Pontibacter</taxon>
    </lineage>
</organism>
<evidence type="ECO:0000256" key="2">
    <source>
        <dbReference type="ARBA" id="ARBA00023002"/>
    </source>
</evidence>
<dbReference type="SMART" id="SM00822">
    <property type="entry name" value="PKS_KR"/>
    <property type="match status" value="1"/>
</dbReference>
<evidence type="ECO:0000256" key="1">
    <source>
        <dbReference type="ARBA" id="ARBA00006484"/>
    </source>
</evidence>
<dbReference type="KEGG" id="pact:CA264_08140"/>
<proteinExistence type="inferred from homology"/>
<dbReference type="AlphaFoldDB" id="A0A1X9YRC7"/>
<protein>
    <submittedName>
        <fullName evidence="4">Oxidoreductase</fullName>
    </submittedName>
</protein>
<evidence type="ECO:0000259" key="3">
    <source>
        <dbReference type="SMART" id="SM00822"/>
    </source>
</evidence>